<feature type="domain" description="SWIM-type" evidence="2">
    <location>
        <begin position="541"/>
        <end position="577"/>
    </location>
</feature>
<evidence type="ECO:0000256" key="1">
    <source>
        <dbReference type="PROSITE-ProRule" id="PRU00325"/>
    </source>
</evidence>
<reference evidence="3 4" key="1">
    <citation type="submission" date="2024-12" db="EMBL/GenBank/DDBJ databases">
        <title>The unique morphological basis and parallel evolutionary history of personate flowers in Penstemon.</title>
        <authorList>
            <person name="Depatie T.H."/>
            <person name="Wessinger C.A."/>
        </authorList>
    </citation>
    <scope>NUCLEOTIDE SEQUENCE [LARGE SCALE GENOMIC DNA]</scope>
    <source>
        <strain evidence="3">WTNN_2</strain>
        <tissue evidence="3">Leaf</tissue>
    </source>
</reference>
<dbReference type="PANTHER" id="PTHR47718:SF15">
    <property type="entry name" value="PROTEIN FAR1-RELATED SEQUENCE 5-LIKE"/>
    <property type="match status" value="1"/>
</dbReference>
<evidence type="ECO:0000313" key="4">
    <source>
        <dbReference type="Proteomes" id="UP001634393"/>
    </source>
</evidence>
<evidence type="ECO:0000313" key="3">
    <source>
        <dbReference type="EMBL" id="KAL3825461.1"/>
    </source>
</evidence>
<accession>A0ABD3SM68</accession>
<dbReference type="AlphaFoldDB" id="A0ABD3SM68"/>
<name>A0ABD3SM68_9LAMI</name>
<protein>
    <recommendedName>
        <fullName evidence="2">SWIM-type domain-containing protein</fullName>
    </recommendedName>
</protein>
<dbReference type="Pfam" id="PF03101">
    <property type="entry name" value="FAR1"/>
    <property type="match status" value="1"/>
</dbReference>
<comment type="caution">
    <text evidence="3">The sequence shown here is derived from an EMBL/GenBank/DDBJ whole genome shotgun (WGS) entry which is preliminary data.</text>
</comment>
<keyword evidence="1" id="KW-0479">Metal-binding</keyword>
<sequence length="835" mass="96173">MFSMFREHCEFCKHVQDSNNTNARSEDELPSSSDFVNPCKKEELISQLVFDSVEDAEKFYIAYAKAEGFDVRRRSVQKKGPTIKNRVWVCTREGFREKKEEARNMLRESKPLTRSGCKATFRVTRDWNSGKYMVSRFLNNHNHELHVYPKSYLSPPDKALLSLMTKTGIKPSLVMHYLDQIARGAGKLSFKKKTAYNWLNKLRAERIREGDIHTVINKLKESKQKDDRFFYKYCVDEEDTLTRLFWCDGLSRAEYEAFGDVLVFDSTYKTNRYLYPLVIFSGVNNHGSTCIFAACFLQDETIESYQWVLQTFLDAMGGKIPESVLTDQDAAMRSAIVSEFVGSRHRICSWHLCRNVRKNIKKSSFCNEFCSLVDRKCSIEEFELNWANTVENHNLSNNKWVLDTYEIRERWAEAYFREQFMCMMTTTQRAESVNALIKLSVEHKMTITDFLDHYKRTLQRLRSDFIEMQKKSEMDDHDVRESPLKCLEEHAISIYTLKIFYMIHKEIRDEQGVVGENRIGEAGGNQTFFYRENKETGVSINKVIVGEGISKFQCDCFKLESEGIPCRHIISTLKYYGMKKFPESMLKRRWLKDPGTLLRKKFPDPIPIGNSEQQRFGKLNAECLVLSVVSSQTEPGYSNSLRRVRDVVDTAKDELMMHSRCGSVPSENNVNDDNDSCDNVIQDPPITKMKKVCIPVRNKTRGATKFKKQKCGICGVPGHKSTTCQLKKQPTWEGEKKYKGHNAKTSSVSKQQINPEIPFHQVNNPQFPVNFNMPDSIVEGVLNMQPNNSVLPLFSHTDHPMVPGAFTTLLWQQQAGAASGSVAHSFPDFPIPPPS</sequence>
<keyword evidence="1" id="KW-0863">Zinc-finger</keyword>
<dbReference type="EMBL" id="JBJXBP010000006">
    <property type="protein sequence ID" value="KAL3825461.1"/>
    <property type="molecule type" value="Genomic_DNA"/>
</dbReference>
<dbReference type="PANTHER" id="PTHR47718">
    <property type="entry name" value="OS01G0519700 PROTEIN"/>
    <property type="match status" value="1"/>
</dbReference>
<proteinExistence type="predicted"/>
<keyword evidence="4" id="KW-1185">Reference proteome</keyword>
<dbReference type="Pfam" id="PF04434">
    <property type="entry name" value="SWIM"/>
    <property type="match status" value="1"/>
</dbReference>
<dbReference type="Pfam" id="PF10551">
    <property type="entry name" value="MULE"/>
    <property type="match status" value="1"/>
</dbReference>
<organism evidence="3 4">
    <name type="scientific">Penstemon smallii</name>
    <dbReference type="NCBI Taxonomy" id="265156"/>
    <lineage>
        <taxon>Eukaryota</taxon>
        <taxon>Viridiplantae</taxon>
        <taxon>Streptophyta</taxon>
        <taxon>Embryophyta</taxon>
        <taxon>Tracheophyta</taxon>
        <taxon>Spermatophyta</taxon>
        <taxon>Magnoliopsida</taxon>
        <taxon>eudicotyledons</taxon>
        <taxon>Gunneridae</taxon>
        <taxon>Pentapetalae</taxon>
        <taxon>asterids</taxon>
        <taxon>lamiids</taxon>
        <taxon>Lamiales</taxon>
        <taxon>Plantaginaceae</taxon>
        <taxon>Cheloneae</taxon>
        <taxon>Penstemon</taxon>
    </lineage>
</organism>
<dbReference type="InterPro" id="IPR004330">
    <property type="entry name" value="FAR1_DNA_bnd_dom"/>
</dbReference>
<dbReference type="PROSITE" id="PS50966">
    <property type="entry name" value="ZF_SWIM"/>
    <property type="match status" value="1"/>
</dbReference>
<evidence type="ECO:0000259" key="2">
    <source>
        <dbReference type="PROSITE" id="PS50966"/>
    </source>
</evidence>
<dbReference type="GO" id="GO:0008270">
    <property type="term" value="F:zinc ion binding"/>
    <property type="evidence" value="ECO:0007669"/>
    <property type="project" value="UniProtKB-KW"/>
</dbReference>
<dbReference type="InterPro" id="IPR007527">
    <property type="entry name" value="Znf_SWIM"/>
</dbReference>
<dbReference type="InterPro" id="IPR018289">
    <property type="entry name" value="MULE_transposase_dom"/>
</dbReference>
<dbReference type="Proteomes" id="UP001634393">
    <property type="component" value="Unassembled WGS sequence"/>
</dbReference>
<keyword evidence="1" id="KW-0862">Zinc</keyword>
<gene>
    <name evidence="3" type="ORF">ACJIZ3_021490</name>
</gene>